<evidence type="ECO:0000256" key="6">
    <source>
        <dbReference type="ARBA" id="ARBA00023034"/>
    </source>
</evidence>
<keyword evidence="5" id="KW-0653">Protein transport</keyword>
<keyword evidence="4" id="KW-0813">Transport</keyword>
<evidence type="ECO:0000256" key="9">
    <source>
        <dbReference type="SAM" id="MobiDB-lite"/>
    </source>
</evidence>
<evidence type="ECO:0000313" key="11">
    <source>
        <dbReference type="EMBL" id="KAJ6048098.1"/>
    </source>
</evidence>
<keyword evidence="6" id="KW-0333">Golgi apparatus</keyword>
<name>A0AAD6IHI4_PENCN</name>
<protein>
    <recommendedName>
        <fullName evidence="3">Conserved oligomeric Golgi complex subunit 4</fullName>
    </recommendedName>
    <alternativeName>
        <fullName evidence="8">Component of oligomeric Golgi complex 4</fullName>
    </alternativeName>
</protein>
<evidence type="ECO:0000256" key="2">
    <source>
        <dbReference type="ARBA" id="ARBA00009215"/>
    </source>
</evidence>
<comment type="subcellular location">
    <subcellularLocation>
        <location evidence="1">Golgi apparatus membrane</location>
        <topology evidence="1">Peripheral membrane protein</topology>
    </subcellularLocation>
</comment>
<evidence type="ECO:0000256" key="8">
    <source>
        <dbReference type="ARBA" id="ARBA00031340"/>
    </source>
</evidence>
<keyword evidence="12" id="KW-1185">Reference proteome</keyword>
<dbReference type="Pfam" id="PF08318">
    <property type="entry name" value="COG4_m"/>
    <property type="match status" value="1"/>
</dbReference>
<reference evidence="11" key="1">
    <citation type="journal article" date="2023" name="IMA Fungus">
        <title>Comparative genomic study of the Penicillium genus elucidates a diverse pangenome and 15 lateral gene transfer events.</title>
        <authorList>
            <person name="Petersen C."/>
            <person name="Sorensen T."/>
            <person name="Nielsen M.R."/>
            <person name="Sondergaard T.E."/>
            <person name="Sorensen J.L."/>
            <person name="Fitzpatrick D.A."/>
            <person name="Frisvad J.C."/>
            <person name="Nielsen K.L."/>
        </authorList>
    </citation>
    <scope>NUCLEOTIDE SEQUENCE</scope>
    <source>
        <strain evidence="11">IBT 15450</strain>
    </source>
</reference>
<feature type="compositionally biased region" description="Polar residues" evidence="9">
    <location>
        <begin position="12"/>
        <end position="25"/>
    </location>
</feature>
<dbReference type="GO" id="GO:0000139">
    <property type="term" value="C:Golgi membrane"/>
    <property type="evidence" value="ECO:0007669"/>
    <property type="project" value="UniProtKB-SubCell"/>
</dbReference>
<proteinExistence type="inferred from homology"/>
<evidence type="ECO:0000256" key="3">
    <source>
        <dbReference type="ARBA" id="ARBA00020975"/>
    </source>
</evidence>
<dbReference type="SMART" id="SM00762">
    <property type="entry name" value="Cog4"/>
    <property type="match status" value="1"/>
</dbReference>
<organism evidence="11 12">
    <name type="scientific">Penicillium canescens</name>
    <dbReference type="NCBI Taxonomy" id="5083"/>
    <lineage>
        <taxon>Eukaryota</taxon>
        <taxon>Fungi</taxon>
        <taxon>Dikarya</taxon>
        <taxon>Ascomycota</taxon>
        <taxon>Pezizomycotina</taxon>
        <taxon>Eurotiomycetes</taxon>
        <taxon>Eurotiomycetidae</taxon>
        <taxon>Eurotiales</taxon>
        <taxon>Aspergillaceae</taxon>
        <taxon>Penicillium</taxon>
    </lineage>
</organism>
<comment type="caution">
    <text evidence="11">The sequence shown here is derived from an EMBL/GenBank/DDBJ whole genome shotgun (WGS) entry which is preliminary data.</text>
</comment>
<evidence type="ECO:0000256" key="7">
    <source>
        <dbReference type="ARBA" id="ARBA00023136"/>
    </source>
</evidence>
<dbReference type="AlphaFoldDB" id="A0AAD6IHI4"/>
<dbReference type="InterPro" id="IPR048684">
    <property type="entry name" value="COG4_C"/>
</dbReference>
<feature type="region of interest" description="Disordered" evidence="9">
    <location>
        <begin position="657"/>
        <end position="676"/>
    </location>
</feature>
<dbReference type="Proteomes" id="UP001219568">
    <property type="component" value="Unassembled WGS sequence"/>
</dbReference>
<dbReference type="GO" id="GO:0015031">
    <property type="term" value="P:protein transport"/>
    <property type="evidence" value="ECO:0007669"/>
    <property type="project" value="UniProtKB-KW"/>
</dbReference>
<evidence type="ECO:0000256" key="4">
    <source>
        <dbReference type="ARBA" id="ARBA00022448"/>
    </source>
</evidence>
<evidence type="ECO:0000313" key="12">
    <source>
        <dbReference type="Proteomes" id="UP001219568"/>
    </source>
</evidence>
<dbReference type="Gene3D" id="1.20.58.1970">
    <property type="match status" value="1"/>
</dbReference>
<gene>
    <name evidence="11" type="ORF">N7460_004245</name>
</gene>
<evidence type="ECO:0000259" key="10">
    <source>
        <dbReference type="SMART" id="SM00762"/>
    </source>
</evidence>
<evidence type="ECO:0000256" key="1">
    <source>
        <dbReference type="ARBA" id="ARBA00004395"/>
    </source>
</evidence>
<evidence type="ECO:0000256" key="5">
    <source>
        <dbReference type="ARBA" id="ARBA00022927"/>
    </source>
</evidence>
<keyword evidence="7" id="KW-0472">Membrane</keyword>
<comment type="similarity">
    <text evidence="2">Belongs to the COG4 family.</text>
</comment>
<reference evidence="11" key="2">
    <citation type="submission" date="2023-01" db="EMBL/GenBank/DDBJ databases">
        <authorList>
            <person name="Petersen C."/>
        </authorList>
    </citation>
    <scope>NUCLEOTIDE SEQUENCE</scope>
    <source>
        <strain evidence="11">IBT 15450</strain>
    </source>
</reference>
<dbReference type="InterPro" id="IPR048680">
    <property type="entry name" value="COG4_N"/>
</dbReference>
<dbReference type="InterPro" id="IPR013167">
    <property type="entry name" value="COG4_M"/>
</dbReference>
<sequence>MAATNGHRPPLSNASPTEDTASSPDIFNASSVAEIKATLSHLHTQEASVTARLDALVTSQKDLSRELSRLDLMRANIGTHASTTRSISHGMLSEAAGTAERISSAVRRLDLEQARVKATLEVVEQVAELKACALGVAGSMGAPQDWEKAASYLHRAAQIPPSVVNGAFAAEMVPTAEVPDPPSVTLDNAAESLCGLFLREFEKAVKENDGAKITRFFKLFPLIGRSEVGLDVYGRYVCQGVAAKARANLNGATGGVQTKDGFFYANAFSRLFEHIAQIVDGHGGLVEHHYGPHKMGRVIERLQMEADVQGGIILDTWGDERHVDRKLMDIKSYAFTFLVQSFLPAQRPGPPHSSSPAPAAAAADEEGVDMKEIDGVLNEMGIMLSRWSLYCRFLADKCNTTDEDDENDDKRFTLPDFLRESPLAHKVNDRLVAPFNAMTTFFFRRSVEKAFQLDESPSGLTLNLQRPLKADPPHITSAVDDIMYIVNKVIQQSISTSQEAVVTNVIPTLSRVLGSDFIGMTQRKMRDECYPRAPTHGGNPPEQILISFLVQINNLDLGVDYIRRIVQNNTGSKQLPTSTEPHAIDTSTLATPHLLSIFPSRSSATRVAGALHSLASSFESKVTDLLTDGIQVIFNNVIKPRLRPILADAFRDIEYHPIPDNDPSSGTHMDDDTSQSKELVKPRFTASWSDLLVPLARILTPSAFDRVLAVTIAYLARLLEKRLYSYHSRINALGAARLERDIAGLVSAAVDVGYVAGAPGRYRHREAFTRCVQMTLVMSMDEDEWDEVLRGGEAAEVVEKLGVEERVRVRGMVRR</sequence>
<dbReference type="InterPro" id="IPR048682">
    <property type="entry name" value="COG4"/>
</dbReference>
<dbReference type="EMBL" id="JAQJZL010000003">
    <property type="protein sequence ID" value="KAJ6048098.1"/>
    <property type="molecule type" value="Genomic_DNA"/>
</dbReference>
<dbReference type="PANTHER" id="PTHR24016">
    <property type="entry name" value="CONSERVED OLIGOMERIC GOLGI COMPLEX SUBUNIT 4"/>
    <property type="match status" value="1"/>
</dbReference>
<dbReference type="Pfam" id="PF20663">
    <property type="entry name" value="COG4_N"/>
    <property type="match status" value="1"/>
</dbReference>
<accession>A0AAD6IHI4</accession>
<dbReference type="PANTHER" id="PTHR24016:SF0">
    <property type="entry name" value="CONSERVED OLIGOMERIC GOLGI COMPLEX SUBUNIT 4"/>
    <property type="match status" value="1"/>
</dbReference>
<feature type="domain" description="COG4 transport protein middle alpha-helical bundle" evidence="10">
    <location>
        <begin position="186"/>
        <end position="526"/>
    </location>
</feature>
<feature type="region of interest" description="Disordered" evidence="9">
    <location>
        <begin position="346"/>
        <end position="365"/>
    </location>
</feature>
<dbReference type="Pfam" id="PF20662">
    <property type="entry name" value="COG4_C"/>
    <property type="match status" value="1"/>
</dbReference>
<feature type="region of interest" description="Disordered" evidence="9">
    <location>
        <begin position="1"/>
        <end position="25"/>
    </location>
</feature>